<gene>
    <name evidence="1" type="ORF">ACFQZX_03255</name>
</gene>
<keyword evidence="1" id="KW-0131">Cell cycle</keyword>
<dbReference type="GO" id="GO:0051301">
    <property type="term" value="P:cell division"/>
    <property type="evidence" value="ECO:0007669"/>
    <property type="project" value="UniProtKB-KW"/>
</dbReference>
<keyword evidence="2" id="KW-1185">Reference proteome</keyword>
<evidence type="ECO:0000313" key="1">
    <source>
        <dbReference type="EMBL" id="MFD0792618.1"/>
    </source>
</evidence>
<dbReference type="RefSeq" id="WP_377111254.1">
    <property type="nucleotide sequence ID" value="NZ_JBHTHZ010000001.1"/>
</dbReference>
<comment type="caution">
    <text evidence="1">The sequence shown here is derived from an EMBL/GenBank/DDBJ whole genome shotgun (WGS) entry which is preliminary data.</text>
</comment>
<dbReference type="EMBL" id="JBHTHZ010000001">
    <property type="protein sequence ID" value="MFD0792618.1"/>
    <property type="molecule type" value="Genomic_DNA"/>
</dbReference>
<organism evidence="1 2">
    <name type="scientific">Mucilaginibacter litoreus</name>
    <dbReference type="NCBI Taxonomy" id="1048221"/>
    <lineage>
        <taxon>Bacteria</taxon>
        <taxon>Pseudomonadati</taxon>
        <taxon>Bacteroidota</taxon>
        <taxon>Sphingobacteriia</taxon>
        <taxon>Sphingobacteriales</taxon>
        <taxon>Sphingobacteriaceae</taxon>
        <taxon>Mucilaginibacter</taxon>
    </lineage>
</organism>
<proteinExistence type="predicted"/>
<evidence type="ECO:0000313" key="2">
    <source>
        <dbReference type="Proteomes" id="UP001597010"/>
    </source>
</evidence>
<protein>
    <submittedName>
        <fullName evidence="1">Cell division protein FtsQ/DivIB</fullName>
    </submittedName>
</protein>
<reference evidence="2" key="1">
    <citation type="journal article" date="2019" name="Int. J. Syst. Evol. Microbiol.">
        <title>The Global Catalogue of Microorganisms (GCM) 10K type strain sequencing project: providing services to taxonomists for standard genome sequencing and annotation.</title>
        <authorList>
            <consortium name="The Broad Institute Genomics Platform"/>
            <consortium name="The Broad Institute Genome Sequencing Center for Infectious Disease"/>
            <person name="Wu L."/>
            <person name="Ma J."/>
        </authorList>
    </citation>
    <scope>NUCLEOTIDE SEQUENCE [LARGE SCALE GENOMIC DNA]</scope>
    <source>
        <strain evidence="2">CCUG 61484</strain>
    </source>
</reference>
<sequence>MFKKRVWKPLLIGFGWLVSLAGLVVLMSFIEVKKDELACKKVKIFIPGNQYFIDRQEIDNILLVSSNNLVGRKLKNIDIQQLEKRLKRNPFVEYANVYEDMDGTLEVEVVQRKTMLRIMNRFDQDFYVDEHGLKMPLSPNFTAKVLVANGSIDELFANRVDSLHTALAKDIYKTADFIRKDSLWDAQIAQIYVNTDHEIELVPRVGNQRILLGNADSLEVKFNNLKAFYKQALPLVGWDAYKLINIKYYNQVVGVKNETLLDSLKRRKAFMADSAEKAMLRAKRDSAVNGDDVPVIDNADKKTSIKN</sequence>
<keyword evidence="1" id="KW-0132">Cell division</keyword>
<dbReference type="Proteomes" id="UP001597010">
    <property type="component" value="Unassembled WGS sequence"/>
</dbReference>
<name>A0ABW3ANM2_9SPHI</name>
<accession>A0ABW3ANM2</accession>